<gene>
    <name evidence="2" type="ORF">B7C42_07678</name>
</gene>
<protein>
    <recommendedName>
        <fullName evidence="1">Helix-turn-helix domain-containing protein</fullName>
    </recommendedName>
</protein>
<evidence type="ECO:0000313" key="3">
    <source>
        <dbReference type="Proteomes" id="UP000215506"/>
    </source>
</evidence>
<dbReference type="InterPro" id="IPR041657">
    <property type="entry name" value="HTH_17"/>
</dbReference>
<dbReference type="NCBIfam" id="TIGR01764">
    <property type="entry name" value="excise"/>
    <property type="match status" value="1"/>
</dbReference>
<organism evidence="2 3">
    <name type="scientific">Nocardia cerradoensis</name>
    <dbReference type="NCBI Taxonomy" id="85688"/>
    <lineage>
        <taxon>Bacteria</taxon>
        <taxon>Bacillati</taxon>
        <taxon>Actinomycetota</taxon>
        <taxon>Actinomycetes</taxon>
        <taxon>Mycobacteriales</taxon>
        <taxon>Nocardiaceae</taxon>
        <taxon>Nocardia</taxon>
    </lineage>
</organism>
<keyword evidence="3" id="KW-1185">Reference proteome</keyword>
<dbReference type="AlphaFoldDB" id="A0A231GUF2"/>
<evidence type="ECO:0000259" key="1">
    <source>
        <dbReference type="Pfam" id="PF12728"/>
    </source>
</evidence>
<dbReference type="EMBL" id="NGAF01000036">
    <property type="protein sequence ID" value="OXR40253.1"/>
    <property type="molecule type" value="Genomic_DNA"/>
</dbReference>
<comment type="caution">
    <text evidence="2">The sequence shown here is derived from an EMBL/GenBank/DDBJ whole genome shotgun (WGS) entry which is preliminary data.</text>
</comment>
<sequence>MTVDLSAVSLPEDLVPEDLIPASTAASLVQVDPKTIKNWIKAGELRGWLVNGHHYRVRRSEVLGLVRPVATVSGDH</sequence>
<reference evidence="2 3" key="1">
    <citation type="submission" date="2017-07" db="EMBL/GenBank/DDBJ databases">
        <title>First draft Genome Sequence of Nocardia cerradoensis isolated from human infection.</title>
        <authorList>
            <person name="Carrasco G."/>
        </authorList>
    </citation>
    <scope>NUCLEOTIDE SEQUENCE [LARGE SCALE GENOMIC DNA]</scope>
    <source>
        <strain evidence="2 3">CNM20130759</strain>
    </source>
</reference>
<accession>A0A231GUF2</accession>
<evidence type="ECO:0000313" key="2">
    <source>
        <dbReference type="EMBL" id="OXR40253.1"/>
    </source>
</evidence>
<dbReference type="Pfam" id="PF12728">
    <property type="entry name" value="HTH_17"/>
    <property type="match status" value="1"/>
</dbReference>
<proteinExistence type="predicted"/>
<dbReference type="InterPro" id="IPR010093">
    <property type="entry name" value="SinI_DNA-bd"/>
</dbReference>
<dbReference type="Proteomes" id="UP000215506">
    <property type="component" value="Unassembled WGS sequence"/>
</dbReference>
<dbReference type="GO" id="GO:0003677">
    <property type="term" value="F:DNA binding"/>
    <property type="evidence" value="ECO:0007669"/>
    <property type="project" value="InterPro"/>
</dbReference>
<dbReference type="RefSeq" id="WP_094028258.1">
    <property type="nucleotide sequence ID" value="NZ_NGAF01000036.1"/>
</dbReference>
<name>A0A231GUF2_9NOCA</name>
<feature type="domain" description="Helix-turn-helix" evidence="1">
    <location>
        <begin position="25"/>
        <end position="63"/>
    </location>
</feature>